<feature type="compositionally biased region" description="Low complexity" evidence="7">
    <location>
        <begin position="204"/>
        <end position="222"/>
    </location>
</feature>
<comment type="similarity">
    <text evidence="2">Belongs to the AAA ATPase family.</text>
</comment>
<feature type="compositionally biased region" description="Low complexity" evidence="7">
    <location>
        <begin position="1555"/>
        <end position="1575"/>
    </location>
</feature>
<feature type="compositionally biased region" description="Gly residues" evidence="7">
    <location>
        <begin position="2087"/>
        <end position="2096"/>
    </location>
</feature>
<dbReference type="Pfam" id="PF01410">
    <property type="entry name" value="COLFI"/>
    <property type="match status" value="1"/>
</dbReference>
<dbReference type="InterPro" id="IPR008160">
    <property type="entry name" value="Collagen"/>
</dbReference>
<dbReference type="Pfam" id="PF17862">
    <property type="entry name" value="AAA_lid_3"/>
    <property type="match status" value="2"/>
</dbReference>
<feature type="compositionally biased region" description="Low complexity" evidence="7">
    <location>
        <begin position="1686"/>
        <end position="1696"/>
    </location>
</feature>
<dbReference type="STRING" id="568069.A0A1J1J7B2"/>
<accession>A0A1J1J7B2</accession>
<dbReference type="InterPro" id="IPR003959">
    <property type="entry name" value="ATPase_AAA_core"/>
</dbReference>
<dbReference type="Proteomes" id="UP000183832">
    <property type="component" value="Unassembled WGS sequence"/>
</dbReference>
<evidence type="ECO:0000256" key="5">
    <source>
        <dbReference type="ARBA" id="ARBA00022840"/>
    </source>
</evidence>
<dbReference type="SUPFAM" id="SSF52540">
    <property type="entry name" value="P-loop containing nucleoside triphosphate hydrolases"/>
    <property type="match status" value="2"/>
</dbReference>
<organism evidence="9 10">
    <name type="scientific">Clunio marinus</name>
    <dbReference type="NCBI Taxonomy" id="568069"/>
    <lineage>
        <taxon>Eukaryota</taxon>
        <taxon>Metazoa</taxon>
        <taxon>Ecdysozoa</taxon>
        <taxon>Arthropoda</taxon>
        <taxon>Hexapoda</taxon>
        <taxon>Insecta</taxon>
        <taxon>Pterygota</taxon>
        <taxon>Neoptera</taxon>
        <taxon>Endopterygota</taxon>
        <taxon>Diptera</taxon>
        <taxon>Nematocera</taxon>
        <taxon>Chironomoidea</taxon>
        <taxon>Chironomidae</taxon>
        <taxon>Clunio</taxon>
    </lineage>
</organism>
<dbReference type="FunFam" id="2.60.120.1000:FF:000007">
    <property type="entry name" value="Collagen type V alpha 3 chain"/>
    <property type="match status" value="1"/>
</dbReference>
<dbReference type="InterPro" id="IPR050149">
    <property type="entry name" value="Collagen_superfamily"/>
</dbReference>
<protein>
    <submittedName>
        <fullName evidence="9">CLUMA_CG021280, isoform A</fullName>
    </submittedName>
</protein>
<dbReference type="FunFam" id="3.40.50.300:FF:000600">
    <property type="entry name" value="Nuclear valosin-containing protein-like"/>
    <property type="match status" value="1"/>
</dbReference>
<dbReference type="GO" id="GO:0005581">
    <property type="term" value="C:collagen trimer"/>
    <property type="evidence" value="ECO:0007669"/>
    <property type="project" value="UniProtKB-KW"/>
</dbReference>
<dbReference type="InterPro" id="IPR038100">
    <property type="entry name" value="NLV2_N_sf"/>
</dbReference>
<dbReference type="EMBL" id="CVRI01000075">
    <property type="protein sequence ID" value="CRL08317.1"/>
    <property type="molecule type" value="Genomic_DNA"/>
</dbReference>
<dbReference type="GO" id="GO:0005524">
    <property type="term" value="F:ATP binding"/>
    <property type="evidence" value="ECO:0007669"/>
    <property type="project" value="UniProtKB-KW"/>
</dbReference>
<evidence type="ECO:0000256" key="6">
    <source>
        <dbReference type="ARBA" id="ARBA00023119"/>
    </source>
</evidence>
<dbReference type="OrthoDB" id="27435at2759"/>
<dbReference type="Pfam" id="PF16725">
    <property type="entry name" value="Nucleolin_bd"/>
    <property type="match status" value="1"/>
</dbReference>
<feature type="compositionally biased region" description="Basic and acidic residues" evidence="7">
    <location>
        <begin position="1545"/>
        <end position="1554"/>
    </location>
</feature>
<evidence type="ECO:0000256" key="4">
    <source>
        <dbReference type="ARBA" id="ARBA00022741"/>
    </source>
</evidence>
<dbReference type="PANTHER" id="PTHR24023:SF1082">
    <property type="entry name" value="COLLAGEN TRIPLE HELIX REPEAT"/>
    <property type="match status" value="1"/>
</dbReference>
<sequence length="2392" mass="248003">MASHKTALSDHSLIPRVKQYLEENVHKTYVDVDEMTQSLMGRYQEYSRRKMIPFRTMVELAYKTVLHSYGMDSNPASDNEDGGSDLEVMDEVSNGNHMNNALTNMYLKKSGNPATVTSTEDPAISIDISSDEEDNGEKPETSQSIENAKATSMKAKQSLLIQQSVSQSASCANGTKANAFNELIEKSQATSTGQKKRRIEQSEESPTQSSNQNQQQTTQQQSKPKKFKKEVYAKKSSVTFADVGGMDKALKELCELILHIKHPEMYRHIGLPPPRGFLLHGAPGTGKTLLAHAIAGQLDVLLVEVPATELVAGVSGESEERIREIFEQAACFSPCVLFIDEIDAISSNRQTAQKDMERRIVAQLLSSLDNLSKLKFGDQVLVIGATNRPDSLDPALRRVGRFDHEISLGIPDRNARSQILQIISRNLKLERPFDFDELATLTPGYVGADLLALATRAASTAIKRIITDKETKSLEESLNVVENEKKIEPPVVNIDDDSLLMEVDVEKEPKTTEDESKIVDKIEEEKKEDEGEKIVAEPEPIQPIVDTIMEEDTKKVEETLSDVIKKQPEVKLQLTLDNMIKWLQNDVQPMTNEELEKLAITRDDFLDAVKHVQPSAKREGFITVPDVTWNDIGSLQDIRNELKLAILAPVKFPEKLQKLGLQSPSGVLLCGPPGCGKTLLAKAVANEAGINFISVKGPELLNMYVGESERAVRQCFQRARNSAPCVIFFDEFDSLCPKRSDSGENSSQRVVNQLLTEMDGIEERKGVFLMAATNRPDIVDPAVLRPGRLDKILYVGLPEASDRVDILKALTKNGTKPELAEDVDFTEISQLTNGYTGADLAGLVRQASLQTLKESIDGNTTDDDLKVYKVHFIDAIKKIKPSVTEQFRKSFKMKLKNKLIVIACVLLVFIASIDAAEKESKKKKKSKKVKNVQSDAAREPQAQQPNLDENNDFYPDENYDYGEEDNFNGEALQPESERVEASTVFFRQPDDEIPRTRRPNPEPIVAPFSCMHEGKWYREREEFREGPGGCSVCLCVNTQVKCNDEACPRPTTTTTPAPTTPFVNGPRGELGTDGERGEPGERGQPGSPGTPGIPGSPGPPGPPPDMSYYSQQLADQMGGSDKGPSYGPEAFQYMQASTGPVGARGPTGPVGSPGPQGFQGIRGEPGDSGPPGPHGAPGLMGPPGPPGKDGENGEDGEAGPLGAPGTPGPRGLPGMPGVPGVKGHRGLTGQDGPKGETGSSGEKGNVGSMGPIGPPGSPGAAGPRGERGREGPPGPQGLRGIDGIQGPPGPTGAIGKPGAPGFPGSPGNKGDMGSQGPKGSQGQQGARGESGRPGLTGEAGPPGISGKDGASGEKGSPGSQGPSGPIGFPGPRGPAGLNGSPGEPGVKGIPGVQGERGFKGEAGIKGEIGAPGPRGIPGALGPEGKRGKRGMKGPTGPQGPQGERGSPGIIGLPGPDGVAGPKGQSGDRGAPGTQGPKGSTGDVGAPGVQGVQGLRGLPGRMGPIGKPGAQGERGIPGSDGKAGEMGPQGLQGLPGPMGLQGDKGLTGERGKDGEQGPQGQPGPRGDNGSPGSPGNHGPPGPPGNDGERGPSGQPGPPGFQGLPGSPGTQGLAGKDGQQGPPGNPGQAGAPGNRGDRGFPGERGPTGLPGLQGAKGETGVQGSDGPPGPPGAVGMKGHQGSPGMVGIPGIRGPSGIPGEKGERGLTGNQGPEGPPGRIGERGPQGIVGPPGPPGEPAERGEQGAPGPQGETGAPGALGERGAQGAQGLQGFPGSPGAVGLPGAKGERGFSGNKGDQGSPGVAGVPGEQGSMGLVGATGPKGTRGEPGLRGESGLMGPPGRPGEPGQVGAPGSQGQIGHPGPPGIKGAAGENGRPGNPGAQGNPGPMGPEGAKGEHGSDGPQGLPGNQGPPGPTGDRGLPGLPGATGSVGQRGARGPPGEFGAPGKEGKEGPAGVPGPQGDQGLPGPVGLQGPEGPSGKQGPPGIAGRPGDKGPQGQHGNAGERGLRGEHGPQGIDGPIGPRGKSGPPGNEGAKGDRGDSGAKGSKGHRGLVGLQGLPGSPGMPGEKGLTGNSGLQGPPGESGPRGPPGRDGGLGPQGISGNIGPRGPPGGEGKPGPLGSQGPPGPPGPAGESLGYDAASLAALLGHGANTQKGPDPNDEPLRQLSDDDKRAIVLKAYENLKVRFEKFKKPNGEKTYPAKTCRDLAVAYPEYESGNYWIDPNDGDIRDAILVYCDLKRRASCVVPAPMKSDEISYQGKEPEIWLSEIPRGMKMNYKADSNQLGFLQLLSSHATQNVTFHCKKTVAYFDSTKNNYRRGLKLLTWNDNELLPKGPQRLQYDTIEDGCRSRRDSWSKTVISYTTEKSSRLPLTDIAVRDISESGQKFWVEIGPACFY</sequence>
<dbReference type="Pfam" id="PF00004">
    <property type="entry name" value="AAA"/>
    <property type="match status" value="2"/>
</dbReference>
<dbReference type="GO" id="GO:0016887">
    <property type="term" value="F:ATP hydrolysis activity"/>
    <property type="evidence" value="ECO:0007669"/>
    <property type="project" value="InterPro"/>
</dbReference>
<dbReference type="PANTHER" id="PTHR24023">
    <property type="entry name" value="COLLAGEN ALPHA"/>
    <property type="match status" value="1"/>
</dbReference>
<feature type="region of interest" description="Disordered" evidence="7">
    <location>
        <begin position="183"/>
        <end position="229"/>
    </location>
</feature>
<feature type="compositionally biased region" description="Low complexity" evidence="7">
    <location>
        <begin position="1212"/>
        <end position="1221"/>
    </location>
</feature>
<feature type="compositionally biased region" description="Low complexity" evidence="7">
    <location>
        <begin position="1525"/>
        <end position="1540"/>
    </location>
</feature>
<dbReference type="SMART" id="SM00382">
    <property type="entry name" value="AAA"/>
    <property type="match status" value="2"/>
</dbReference>
<dbReference type="GO" id="GO:0005615">
    <property type="term" value="C:extracellular space"/>
    <property type="evidence" value="ECO:0007669"/>
    <property type="project" value="TreeGrafter"/>
</dbReference>
<feature type="compositionally biased region" description="Low complexity" evidence="7">
    <location>
        <begin position="1617"/>
        <end position="1632"/>
    </location>
</feature>
<feature type="compositionally biased region" description="Pro residues" evidence="7">
    <location>
        <begin position="1094"/>
        <end position="1105"/>
    </location>
</feature>
<dbReference type="InterPro" id="IPR031996">
    <property type="entry name" value="NVL2_nucleolin-bd"/>
</dbReference>
<dbReference type="InterPro" id="IPR003960">
    <property type="entry name" value="ATPase_AAA_CS"/>
</dbReference>
<feature type="compositionally biased region" description="Low complexity" evidence="7">
    <location>
        <begin position="1314"/>
        <end position="1324"/>
    </location>
</feature>
<dbReference type="InterPro" id="IPR003593">
    <property type="entry name" value="AAA+_ATPase"/>
</dbReference>
<gene>
    <name evidence="9" type="ORF">CLUMA_CG021280</name>
</gene>
<dbReference type="Gene3D" id="1.10.8.60">
    <property type="match status" value="2"/>
</dbReference>
<name>A0A1J1J7B2_9DIPT</name>
<dbReference type="FunFam" id="3.40.50.300:FF:000149">
    <property type="entry name" value="Nuclear valosin-containing protein-like"/>
    <property type="match status" value="1"/>
</dbReference>
<dbReference type="SUPFAM" id="SSF57603">
    <property type="entry name" value="FnI-like domain"/>
    <property type="match status" value="1"/>
</dbReference>
<feature type="compositionally biased region" description="Low complexity" evidence="7">
    <location>
        <begin position="1353"/>
        <end position="1366"/>
    </location>
</feature>
<feature type="compositionally biased region" description="Low complexity" evidence="7">
    <location>
        <begin position="1048"/>
        <end position="1061"/>
    </location>
</feature>
<evidence type="ECO:0000259" key="8">
    <source>
        <dbReference type="PROSITE" id="PS51461"/>
    </source>
</evidence>
<dbReference type="GO" id="GO:0005201">
    <property type="term" value="F:extracellular matrix structural constituent"/>
    <property type="evidence" value="ECO:0007669"/>
    <property type="project" value="InterPro"/>
</dbReference>
<feature type="region of interest" description="Disordered" evidence="7">
    <location>
        <begin position="112"/>
        <end position="144"/>
    </location>
</feature>
<keyword evidence="6" id="KW-0176">Collagen</keyword>
<dbReference type="PROSITE" id="PS51461">
    <property type="entry name" value="NC1_FIB"/>
    <property type="match status" value="1"/>
</dbReference>
<evidence type="ECO:0000313" key="9">
    <source>
        <dbReference type="EMBL" id="CRL08317.1"/>
    </source>
</evidence>
<feature type="compositionally biased region" description="Low complexity" evidence="7">
    <location>
        <begin position="1407"/>
        <end position="1422"/>
    </location>
</feature>
<dbReference type="Pfam" id="PF01391">
    <property type="entry name" value="Collagen"/>
    <property type="match status" value="5"/>
</dbReference>
<dbReference type="InterPro" id="IPR027417">
    <property type="entry name" value="P-loop_NTPase"/>
</dbReference>
<evidence type="ECO:0000256" key="3">
    <source>
        <dbReference type="ARBA" id="ARBA00022525"/>
    </source>
</evidence>
<feature type="compositionally biased region" description="Acidic residues" evidence="7">
    <location>
        <begin position="949"/>
        <end position="967"/>
    </location>
</feature>
<keyword evidence="5" id="KW-0067">ATP-binding</keyword>
<dbReference type="FunFam" id="1.10.8.60:FF:000112">
    <property type="entry name" value="Smallminded, isoform A"/>
    <property type="match status" value="1"/>
</dbReference>
<feature type="compositionally biased region" description="Pro residues" evidence="7">
    <location>
        <begin position="1168"/>
        <end position="1186"/>
    </location>
</feature>
<feature type="region of interest" description="Disordered" evidence="7">
    <location>
        <begin position="1137"/>
        <end position="2133"/>
    </location>
</feature>
<keyword evidence="10" id="KW-1185">Reference proteome</keyword>
<feature type="region of interest" description="Disordered" evidence="7">
    <location>
        <begin position="2145"/>
        <end position="2165"/>
    </location>
</feature>
<dbReference type="InterPro" id="IPR000885">
    <property type="entry name" value="Fib_collagen_C"/>
</dbReference>
<evidence type="ECO:0000256" key="7">
    <source>
        <dbReference type="SAM" id="MobiDB-lite"/>
    </source>
</evidence>
<dbReference type="Gene3D" id="3.40.50.300">
    <property type="entry name" value="P-loop containing nucleotide triphosphate hydrolases"/>
    <property type="match status" value="2"/>
</dbReference>
<comment type="subcellular location">
    <subcellularLocation>
        <location evidence="1">Secreted</location>
    </subcellularLocation>
</comment>
<dbReference type="PROSITE" id="PS00674">
    <property type="entry name" value="AAA"/>
    <property type="match status" value="2"/>
</dbReference>
<keyword evidence="4" id="KW-0547">Nucleotide-binding</keyword>
<feature type="compositionally biased region" description="Low complexity" evidence="7">
    <location>
        <begin position="1849"/>
        <end position="1882"/>
    </location>
</feature>
<feature type="region of interest" description="Disordered" evidence="7">
    <location>
        <begin position="1046"/>
        <end position="1110"/>
    </location>
</feature>
<dbReference type="SMART" id="SM00038">
    <property type="entry name" value="COLFI"/>
    <property type="match status" value="1"/>
</dbReference>
<evidence type="ECO:0000256" key="1">
    <source>
        <dbReference type="ARBA" id="ARBA00004613"/>
    </source>
</evidence>
<evidence type="ECO:0000256" key="2">
    <source>
        <dbReference type="ARBA" id="ARBA00006914"/>
    </source>
</evidence>
<evidence type="ECO:0000313" key="10">
    <source>
        <dbReference type="Proteomes" id="UP000183832"/>
    </source>
</evidence>
<keyword evidence="3" id="KW-0964">Secreted</keyword>
<feature type="compositionally biased region" description="Low complexity" evidence="7">
    <location>
        <begin position="1708"/>
        <end position="1726"/>
    </location>
</feature>
<dbReference type="GO" id="GO:0031012">
    <property type="term" value="C:extracellular matrix"/>
    <property type="evidence" value="ECO:0007669"/>
    <property type="project" value="TreeGrafter"/>
</dbReference>
<feature type="domain" description="Fibrillar collagen NC1" evidence="8">
    <location>
        <begin position="2169"/>
        <end position="2392"/>
    </location>
</feature>
<dbReference type="Gene3D" id="1.10.10.2010">
    <property type="match status" value="1"/>
</dbReference>
<dbReference type="CDD" id="cd19530">
    <property type="entry name" value="RecA-like_NVL_r2-like"/>
    <property type="match status" value="1"/>
</dbReference>
<feature type="compositionally biased region" description="Basic residues" evidence="7">
    <location>
        <begin position="921"/>
        <end position="930"/>
    </location>
</feature>
<feature type="compositionally biased region" description="Low complexity" evidence="7">
    <location>
        <begin position="1954"/>
        <end position="1974"/>
    </location>
</feature>
<feature type="region of interest" description="Disordered" evidence="7">
    <location>
        <begin position="921"/>
        <end position="968"/>
    </location>
</feature>
<dbReference type="Gene3D" id="2.60.120.1000">
    <property type="match status" value="1"/>
</dbReference>
<proteinExistence type="inferred from homology"/>
<reference evidence="9 10" key="1">
    <citation type="submission" date="2015-04" db="EMBL/GenBank/DDBJ databases">
        <authorList>
            <person name="Syromyatnikov M.Y."/>
            <person name="Popov V.N."/>
        </authorList>
    </citation>
    <scope>NUCLEOTIDE SEQUENCE [LARGE SCALE GENOMIC DNA]</scope>
</reference>
<dbReference type="InterPro" id="IPR041569">
    <property type="entry name" value="AAA_lid_3"/>
</dbReference>